<dbReference type="Proteomes" id="UP000248410">
    <property type="component" value="Chromosome"/>
</dbReference>
<evidence type="ECO:0000256" key="1">
    <source>
        <dbReference type="SAM" id="MobiDB-lite"/>
    </source>
</evidence>
<gene>
    <name evidence="2" type="ORF">DFR86_02085</name>
</gene>
<dbReference type="OrthoDB" id="37016at2157"/>
<dbReference type="KEGG" id="asul:DFR86_02085"/>
<proteinExistence type="predicted"/>
<dbReference type="EMBL" id="CP029288">
    <property type="protein sequence ID" value="AWR98188.1"/>
    <property type="molecule type" value="Genomic_DNA"/>
</dbReference>
<reference evidence="2 3" key="1">
    <citation type="submission" date="2018-05" db="EMBL/GenBank/DDBJ databases">
        <title>Complete Genome Sequences of Extremely Thermoacidophilic, Metal-Mobilizing Type-Strain Members of the Archaeal Family Sulfolobaceae: Acidianus brierleyi DSM-1651T, Acidianus sulfidivorans DSM-18786T, Metallosphaera hakonensis DSM-7519T, and Metallosphaera prunae DSM-10039T.</title>
        <authorList>
            <person name="Counts J.A."/>
            <person name="Kelly R.M."/>
        </authorList>
    </citation>
    <scope>NUCLEOTIDE SEQUENCE [LARGE SCALE GENOMIC DNA]</scope>
    <source>
        <strain evidence="2 3">JP7</strain>
    </source>
</reference>
<organism evidence="2 3">
    <name type="scientific">Acidianus sulfidivorans JP7</name>
    <dbReference type="NCBI Taxonomy" id="619593"/>
    <lineage>
        <taxon>Archaea</taxon>
        <taxon>Thermoproteota</taxon>
        <taxon>Thermoprotei</taxon>
        <taxon>Sulfolobales</taxon>
        <taxon>Sulfolobaceae</taxon>
        <taxon>Acidianus</taxon>
    </lineage>
</organism>
<keyword evidence="3" id="KW-1185">Reference proteome</keyword>
<evidence type="ECO:0000313" key="3">
    <source>
        <dbReference type="Proteomes" id="UP000248410"/>
    </source>
</evidence>
<feature type="compositionally biased region" description="Basic and acidic residues" evidence="1">
    <location>
        <begin position="1"/>
        <end position="21"/>
    </location>
</feature>
<evidence type="ECO:0000313" key="2">
    <source>
        <dbReference type="EMBL" id="AWR98188.1"/>
    </source>
</evidence>
<accession>A0A2U9IQ58</accession>
<name>A0A2U9IQ58_9CREN</name>
<feature type="region of interest" description="Disordered" evidence="1">
    <location>
        <begin position="1"/>
        <end position="25"/>
    </location>
</feature>
<protein>
    <submittedName>
        <fullName evidence="2">Uncharacterized protein</fullName>
    </submittedName>
</protein>
<sequence length="113" mass="13256">MDSVENKEDIKKNTEESRRVNIDSSNEVTTLDERVETLDSTDNVENIMKNFLNKDPKIGVWSYPAFLVLQYLYNTKPGFKMSRVAKDALEYGLKHMYPELFEKAKKISEIKFR</sequence>
<dbReference type="AlphaFoldDB" id="A0A2U9IQ58"/>